<dbReference type="Proteomes" id="UP000240357">
    <property type="component" value="Unassembled WGS sequence"/>
</dbReference>
<dbReference type="EMBL" id="PYFT01000001">
    <property type="protein sequence ID" value="PSR56592.1"/>
    <property type="molecule type" value="Genomic_DNA"/>
</dbReference>
<name>A0A2T2YM54_9BACT</name>
<evidence type="ECO:0000313" key="3">
    <source>
        <dbReference type="EMBL" id="PSR56592.1"/>
    </source>
</evidence>
<gene>
    <name evidence="3" type="ORF">AHMF7605_25390</name>
</gene>
<organism evidence="3 4">
    <name type="scientific">Adhaeribacter arboris</name>
    <dbReference type="NCBI Taxonomy" id="2072846"/>
    <lineage>
        <taxon>Bacteria</taxon>
        <taxon>Pseudomonadati</taxon>
        <taxon>Bacteroidota</taxon>
        <taxon>Cytophagia</taxon>
        <taxon>Cytophagales</taxon>
        <taxon>Hymenobacteraceae</taxon>
        <taxon>Adhaeribacter</taxon>
    </lineage>
</organism>
<feature type="domain" description="Alginate export" evidence="2">
    <location>
        <begin position="22"/>
        <end position="160"/>
    </location>
</feature>
<feature type="signal peptide" evidence="1">
    <location>
        <begin position="1"/>
        <end position="19"/>
    </location>
</feature>
<accession>A0A2T2YM54</accession>
<evidence type="ECO:0000313" key="4">
    <source>
        <dbReference type="Proteomes" id="UP000240357"/>
    </source>
</evidence>
<evidence type="ECO:0000259" key="2">
    <source>
        <dbReference type="Pfam" id="PF13372"/>
    </source>
</evidence>
<reference evidence="3 4" key="1">
    <citation type="submission" date="2018-03" db="EMBL/GenBank/DDBJ databases">
        <title>Adhaeribacter sp. HMF7605 Genome sequencing and assembly.</title>
        <authorList>
            <person name="Kang H."/>
            <person name="Kang J."/>
            <person name="Cha I."/>
            <person name="Kim H."/>
            <person name="Joh K."/>
        </authorList>
    </citation>
    <scope>NUCLEOTIDE SEQUENCE [LARGE SCALE GENOMIC DNA]</scope>
    <source>
        <strain evidence="3 4">HMF7605</strain>
    </source>
</reference>
<keyword evidence="4" id="KW-1185">Reference proteome</keyword>
<sequence length="485" mass="53751">MKKIYIIPFLILFTYQAQAQFTLSGQLRTRTELRDGFGNLPNKGASPAFFTSQRARLNVGYSLEKIKFFTAIQDVRIWGQDASTISNADGNKLMLHEMWAEVALANAADSTAAFKGLDYLGLKIGRQEISYDDQRLLGNLDWLQQARRHDAAILKLMHKGVQLDVGVAYNQNTETKEGRIYVPGNVPTGTATGQIPVTGTVNPAGTNGIGQMYKSFQYVYLSKKVGAFKVSGLFFKDDFQKSTVTPTSRVFTKGLNSRLTTGFNAALLPSPTNKLTLNISAYQQGHQNKEGNPLDAYFASIYSSYSFGAFSAGPGFDFYSGNNGEHATKVNHRFDPLYGTPHKFGGLMDYFYAADGHGPAGLKDFYVKSRYTKGNFSTNVDLHQFLSGNQIAYRENNADALTRYQSNLGTEVDVISTFTYGKYITFEAGYAHMFGTNSLNRIKTSGFPAANNTYLPKQRQANWAYLMINIKPEFLATKATPQPKS</sequence>
<dbReference type="OrthoDB" id="1070463at2"/>
<evidence type="ECO:0000256" key="1">
    <source>
        <dbReference type="SAM" id="SignalP"/>
    </source>
</evidence>
<dbReference type="AlphaFoldDB" id="A0A2T2YM54"/>
<dbReference type="RefSeq" id="WP_106932771.1">
    <property type="nucleotide sequence ID" value="NZ_PYFT01000001.1"/>
</dbReference>
<proteinExistence type="predicted"/>
<keyword evidence="1" id="KW-0732">Signal</keyword>
<feature type="chain" id="PRO_5015606157" description="Alginate export domain-containing protein" evidence="1">
    <location>
        <begin position="20"/>
        <end position="485"/>
    </location>
</feature>
<dbReference type="Pfam" id="PF13372">
    <property type="entry name" value="Alginate_exp"/>
    <property type="match status" value="1"/>
</dbReference>
<protein>
    <recommendedName>
        <fullName evidence="2">Alginate export domain-containing protein</fullName>
    </recommendedName>
</protein>
<comment type="caution">
    <text evidence="3">The sequence shown here is derived from an EMBL/GenBank/DDBJ whole genome shotgun (WGS) entry which is preliminary data.</text>
</comment>
<dbReference type="InterPro" id="IPR025388">
    <property type="entry name" value="Alginate_export_dom"/>
</dbReference>